<organism evidence="11 12">
    <name type="scientific">Rhodohalobacter mucosus</name>
    <dbReference type="NCBI Taxonomy" id="2079485"/>
    <lineage>
        <taxon>Bacteria</taxon>
        <taxon>Pseudomonadati</taxon>
        <taxon>Balneolota</taxon>
        <taxon>Balneolia</taxon>
        <taxon>Balneolales</taxon>
        <taxon>Balneolaceae</taxon>
        <taxon>Rhodohalobacter</taxon>
    </lineage>
</organism>
<dbReference type="PROSITE" id="PS00879">
    <property type="entry name" value="ODR_DC_2_2"/>
    <property type="match status" value="1"/>
</dbReference>
<keyword evidence="2 5" id="KW-0210">Decarboxylase</keyword>
<name>A0A316TST0_9BACT</name>
<dbReference type="HAMAP" id="MF_02120">
    <property type="entry name" value="LysA"/>
    <property type="match status" value="1"/>
</dbReference>
<dbReference type="GO" id="GO:0030170">
    <property type="term" value="F:pyridoxal phosphate binding"/>
    <property type="evidence" value="ECO:0007669"/>
    <property type="project" value="UniProtKB-UniRule"/>
</dbReference>
<dbReference type="InterPro" id="IPR022653">
    <property type="entry name" value="De-COase2_pyr-phos_BS"/>
</dbReference>
<dbReference type="InterPro" id="IPR002986">
    <property type="entry name" value="DAP_deCOOHase_LysA"/>
</dbReference>
<keyword evidence="5" id="KW-0028">Amino-acid biosynthesis</keyword>
<evidence type="ECO:0000256" key="8">
    <source>
        <dbReference type="RuleBase" id="RU003738"/>
    </source>
</evidence>
<dbReference type="InterPro" id="IPR022657">
    <property type="entry name" value="De-COase2_CS"/>
</dbReference>
<dbReference type="GO" id="GO:0009089">
    <property type="term" value="P:lysine biosynthetic process via diaminopimelate"/>
    <property type="evidence" value="ECO:0007669"/>
    <property type="project" value="UniProtKB-UniRule"/>
</dbReference>
<comment type="pathway">
    <text evidence="5 8">Amino-acid biosynthesis; L-lysine biosynthesis via DAP pathway; L-lysine from DL-2,6-diaminopimelate: step 1/1.</text>
</comment>
<dbReference type="InterPro" id="IPR022644">
    <property type="entry name" value="De-COase2_N"/>
</dbReference>
<dbReference type="FunFam" id="3.20.20.10:FF:000003">
    <property type="entry name" value="Diaminopimelate decarboxylase"/>
    <property type="match status" value="1"/>
</dbReference>
<keyword evidence="3 5" id="KW-0663">Pyridoxal phosphate</keyword>
<comment type="subunit">
    <text evidence="5">Homodimer.</text>
</comment>
<feature type="binding site" evidence="5">
    <location>
        <position position="362"/>
    </location>
    <ligand>
        <name>substrate</name>
    </ligand>
</feature>
<evidence type="ECO:0000313" key="11">
    <source>
        <dbReference type="EMBL" id="PWN06399.1"/>
    </source>
</evidence>
<dbReference type="AlphaFoldDB" id="A0A316TST0"/>
<dbReference type="GO" id="GO:0008836">
    <property type="term" value="F:diaminopimelate decarboxylase activity"/>
    <property type="evidence" value="ECO:0007669"/>
    <property type="project" value="UniProtKB-UniRule"/>
</dbReference>
<dbReference type="InterPro" id="IPR029066">
    <property type="entry name" value="PLP-binding_barrel"/>
</dbReference>
<evidence type="ECO:0000256" key="3">
    <source>
        <dbReference type="ARBA" id="ARBA00022898"/>
    </source>
</evidence>
<dbReference type="EC" id="4.1.1.20" evidence="5 6"/>
<dbReference type="Gene3D" id="2.40.37.10">
    <property type="entry name" value="Lyase, Ornithine Decarboxylase, Chain A, domain 1"/>
    <property type="match status" value="1"/>
</dbReference>
<dbReference type="PANTHER" id="PTHR43727:SF2">
    <property type="entry name" value="GROUP IV DECARBOXYLASE"/>
    <property type="match status" value="1"/>
</dbReference>
<dbReference type="InterPro" id="IPR000183">
    <property type="entry name" value="Orn/DAP/Arg_de-COase"/>
</dbReference>
<feature type="binding site" evidence="5">
    <location>
        <position position="308"/>
    </location>
    <ligand>
        <name>substrate</name>
    </ligand>
</feature>
<keyword evidence="12" id="KW-1185">Reference proteome</keyword>
<reference evidence="11 12" key="1">
    <citation type="submission" date="2018-05" db="EMBL/GenBank/DDBJ databases">
        <title>Rhodohalobacter halophilus gen. nov., sp. nov., a moderately halophilic member of the family Balneolaceae.</title>
        <authorList>
            <person name="Liu Z.-W."/>
        </authorList>
    </citation>
    <scope>NUCLEOTIDE SEQUENCE [LARGE SCALE GENOMIC DNA]</scope>
    <source>
        <strain evidence="11 12">8A47</strain>
    </source>
</reference>
<dbReference type="EMBL" id="QGGB01000007">
    <property type="protein sequence ID" value="PWN06399.1"/>
    <property type="molecule type" value="Genomic_DNA"/>
</dbReference>
<evidence type="ECO:0000256" key="7">
    <source>
        <dbReference type="PIRSR" id="PIRSR600183-50"/>
    </source>
</evidence>
<proteinExistence type="inferred from homology"/>
<comment type="caution">
    <text evidence="11">The sequence shown here is derived from an EMBL/GenBank/DDBJ whole genome shotgun (WGS) entry which is preliminary data.</text>
</comment>
<accession>A0A316TST0</accession>
<evidence type="ECO:0000256" key="5">
    <source>
        <dbReference type="HAMAP-Rule" id="MF_02120"/>
    </source>
</evidence>
<evidence type="ECO:0000256" key="4">
    <source>
        <dbReference type="ARBA" id="ARBA00023239"/>
    </source>
</evidence>
<feature type="domain" description="Orn/DAP/Arg decarboxylase 2 C-terminal" evidence="9">
    <location>
        <begin position="17"/>
        <end position="360"/>
    </location>
</feature>
<dbReference type="PANTHER" id="PTHR43727">
    <property type="entry name" value="DIAMINOPIMELATE DECARBOXYLASE"/>
    <property type="match status" value="1"/>
</dbReference>
<comment type="similarity">
    <text evidence="5">Belongs to the Orn/Lys/Arg decarboxylase class-II family. LysA subfamily.</text>
</comment>
<feature type="active site" description="Proton donor" evidence="7">
    <location>
        <position position="333"/>
    </location>
</feature>
<evidence type="ECO:0000313" key="12">
    <source>
        <dbReference type="Proteomes" id="UP000245533"/>
    </source>
</evidence>
<dbReference type="SUPFAM" id="SSF50621">
    <property type="entry name" value="Alanine racemase C-terminal domain-like"/>
    <property type="match status" value="1"/>
</dbReference>
<comment type="function">
    <text evidence="5">Specifically catalyzes the decarboxylation of meso-diaminopimelate (meso-DAP) to L-lysine.</text>
</comment>
<feature type="binding site" evidence="5">
    <location>
        <position position="362"/>
    </location>
    <ligand>
        <name>pyridoxal 5'-phosphate</name>
        <dbReference type="ChEBI" id="CHEBI:597326"/>
    </ligand>
</feature>
<feature type="binding site" evidence="5">
    <location>
        <position position="304"/>
    </location>
    <ligand>
        <name>substrate</name>
    </ligand>
</feature>
<dbReference type="PRINTS" id="PR01179">
    <property type="entry name" value="ODADCRBXLASE"/>
</dbReference>
<feature type="modified residue" description="N6-(pyridoxal phosphate)lysine" evidence="5 7">
    <location>
        <position position="48"/>
    </location>
</feature>
<evidence type="ECO:0000256" key="6">
    <source>
        <dbReference type="NCBIfam" id="TIGR01048"/>
    </source>
</evidence>
<sequence length="388" mass="43910">MFEPGLIEKFKELKTPFYYYDLELLKRTLQEVKVHGIDKGFHVHYAVKANFNVELLKIIRQSGMGVDCVSGPEIERAVETGFSPSQIAFAGVGKTDDEIRTGLKHNIFSFNCESLQELEVLNGLAEKEGRTASVSIRLNPNVEAKTHRYITTGLNENKFGITIEKLPMLFSILPELDHLKLTGIHFHIGSQITELKPYYDLCEKVEIVQRLFEKEGHKLQHINVGGGYGINYLEPDAEPIPDFKAFFQVFEENLTLRKNQQLHFELGRSVVGQCGSLISRVLYIKEGLETNFAVLDAGMTELIRPALYQAMHRVDSLTSNMSPKMYDVVGPICESSDTFRQGVWLPELRRGDLVAIRSAGAYGEVMSSGFNLRERIRSYYSDFAKSTL</sequence>
<dbReference type="Pfam" id="PF02784">
    <property type="entry name" value="Orn_Arg_deC_N"/>
    <property type="match status" value="1"/>
</dbReference>
<comment type="cofactor">
    <cofactor evidence="1 5 7 8">
        <name>pyridoxal 5'-phosphate</name>
        <dbReference type="ChEBI" id="CHEBI:597326"/>
    </cofactor>
</comment>
<dbReference type="UniPathway" id="UPA00034">
    <property type="reaction ID" value="UER00027"/>
</dbReference>
<keyword evidence="5 8" id="KW-0457">Lysine biosynthesis</keyword>
<dbReference type="InterPro" id="IPR022643">
    <property type="entry name" value="De-COase2_C"/>
</dbReference>
<gene>
    <name evidence="5 11" type="primary">lysA</name>
    <name evidence="11" type="ORF">DDZ15_10315</name>
</gene>
<dbReference type="SUPFAM" id="SSF51419">
    <property type="entry name" value="PLP-binding barrel"/>
    <property type="match status" value="1"/>
</dbReference>
<feature type="binding site" evidence="5">
    <location>
        <begin position="265"/>
        <end position="268"/>
    </location>
    <ligand>
        <name>pyridoxal 5'-phosphate</name>
        <dbReference type="ChEBI" id="CHEBI:597326"/>
    </ligand>
</feature>
<feature type="binding site" evidence="5">
    <location>
        <position position="227"/>
    </location>
    <ligand>
        <name>pyridoxal 5'-phosphate</name>
        <dbReference type="ChEBI" id="CHEBI:597326"/>
    </ligand>
</feature>
<comment type="catalytic activity">
    <reaction evidence="5 8">
        <text>meso-2,6-diaminopimelate + H(+) = L-lysine + CO2</text>
        <dbReference type="Rhea" id="RHEA:15101"/>
        <dbReference type="ChEBI" id="CHEBI:15378"/>
        <dbReference type="ChEBI" id="CHEBI:16526"/>
        <dbReference type="ChEBI" id="CHEBI:32551"/>
        <dbReference type="ChEBI" id="CHEBI:57791"/>
        <dbReference type="EC" id="4.1.1.20"/>
    </reaction>
</comment>
<evidence type="ECO:0000259" key="9">
    <source>
        <dbReference type="Pfam" id="PF00278"/>
    </source>
</evidence>
<dbReference type="Pfam" id="PF00278">
    <property type="entry name" value="Orn_DAP_Arg_deC"/>
    <property type="match status" value="1"/>
</dbReference>
<evidence type="ECO:0000256" key="1">
    <source>
        <dbReference type="ARBA" id="ARBA00001933"/>
    </source>
</evidence>
<dbReference type="Proteomes" id="UP000245533">
    <property type="component" value="Unassembled WGS sequence"/>
</dbReference>
<dbReference type="InterPro" id="IPR009006">
    <property type="entry name" value="Ala_racemase/Decarboxylase_C"/>
</dbReference>
<feature type="binding site" evidence="5">
    <location>
        <position position="334"/>
    </location>
    <ligand>
        <name>substrate</name>
    </ligand>
</feature>
<evidence type="ECO:0000256" key="2">
    <source>
        <dbReference type="ARBA" id="ARBA00022793"/>
    </source>
</evidence>
<dbReference type="OrthoDB" id="9802241at2"/>
<evidence type="ECO:0000259" key="10">
    <source>
        <dbReference type="Pfam" id="PF02784"/>
    </source>
</evidence>
<dbReference type="Gene3D" id="3.20.20.10">
    <property type="entry name" value="Alanine racemase"/>
    <property type="match status" value="1"/>
</dbReference>
<dbReference type="NCBIfam" id="TIGR01048">
    <property type="entry name" value="lysA"/>
    <property type="match status" value="1"/>
</dbReference>
<dbReference type="PRINTS" id="PR01181">
    <property type="entry name" value="DAPDCRBXLASE"/>
</dbReference>
<keyword evidence="4 5" id="KW-0456">Lyase</keyword>
<feature type="binding site" evidence="5">
    <location>
        <position position="268"/>
    </location>
    <ligand>
        <name>substrate</name>
    </ligand>
</feature>
<protein>
    <recommendedName>
        <fullName evidence="5 6">Diaminopimelate decarboxylase</fullName>
        <shortName evidence="5">DAP decarboxylase</shortName>
        <shortName evidence="5">DAPDC</shortName>
        <ecNumber evidence="5 6">4.1.1.20</ecNumber>
    </recommendedName>
</protein>
<dbReference type="CDD" id="cd06828">
    <property type="entry name" value="PLPDE_III_DapDC"/>
    <property type="match status" value="1"/>
</dbReference>
<feature type="domain" description="Orn/DAP/Arg decarboxylase 2 N-terminal" evidence="10">
    <location>
        <begin position="41"/>
        <end position="271"/>
    </location>
</feature>
<dbReference type="PROSITE" id="PS00878">
    <property type="entry name" value="ODR_DC_2_1"/>
    <property type="match status" value="1"/>
</dbReference>